<dbReference type="GO" id="GO:0120147">
    <property type="term" value="F:formylglycine-generating oxidase activity"/>
    <property type="evidence" value="ECO:0007669"/>
    <property type="project" value="TreeGrafter"/>
</dbReference>
<dbReference type="EMBL" id="ASSJ01000041">
    <property type="protein sequence ID" value="ERN41735.1"/>
    <property type="molecule type" value="Genomic_DNA"/>
</dbReference>
<dbReference type="Gene3D" id="3.90.1580.10">
    <property type="entry name" value="paralog of FGE (formylglycine-generating enzyme)"/>
    <property type="match status" value="1"/>
</dbReference>
<evidence type="ECO:0000313" key="3">
    <source>
        <dbReference type="Proteomes" id="UP000016960"/>
    </source>
</evidence>
<organism evidence="2 3">
    <name type="scientific">Rubidibacter lacunae KORDI 51-2</name>
    <dbReference type="NCBI Taxonomy" id="582515"/>
    <lineage>
        <taxon>Bacteria</taxon>
        <taxon>Bacillati</taxon>
        <taxon>Cyanobacteriota</taxon>
        <taxon>Cyanophyceae</taxon>
        <taxon>Oscillatoriophycideae</taxon>
        <taxon>Chroococcales</taxon>
        <taxon>Aphanothecaceae</taxon>
        <taxon>Rubidibacter</taxon>
    </lineage>
</organism>
<name>U5DPV5_9CHRO</name>
<protein>
    <recommendedName>
        <fullName evidence="1">Sulfatase-modifying factor enzyme-like domain-containing protein</fullName>
    </recommendedName>
</protein>
<dbReference type="eggNOG" id="COG1262">
    <property type="taxonomic scope" value="Bacteria"/>
</dbReference>
<dbReference type="PATRIC" id="fig|582515.4.peg.1787"/>
<dbReference type="SUPFAM" id="SSF56436">
    <property type="entry name" value="C-type lectin-like"/>
    <property type="match status" value="1"/>
</dbReference>
<evidence type="ECO:0000313" key="2">
    <source>
        <dbReference type="EMBL" id="ERN41735.1"/>
    </source>
</evidence>
<accession>U5DPV5</accession>
<dbReference type="InterPro" id="IPR051043">
    <property type="entry name" value="Sulfatase_Mod_Factor_Kinase"/>
</dbReference>
<dbReference type="RefSeq" id="WP_022606294.1">
    <property type="nucleotide sequence ID" value="NZ_ASSJ01000041.1"/>
</dbReference>
<dbReference type="OrthoDB" id="9768004at2"/>
<evidence type="ECO:0000259" key="1">
    <source>
        <dbReference type="Pfam" id="PF03781"/>
    </source>
</evidence>
<gene>
    <name evidence="2" type="ORF">KR51_00015820</name>
</gene>
<keyword evidence="3" id="KW-1185">Reference proteome</keyword>
<dbReference type="InterPro" id="IPR005532">
    <property type="entry name" value="SUMF_dom"/>
</dbReference>
<dbReference type="FunCoup" id="U5DPV5">
    <property type="interactions" value="45"/>
</dbReference>
<dbReference type="Pfam" id="PF03781">
    <property type="entry name" value="FGE-sulfatase"/>
    <property type="match status" value="1"/>
</dbReference>
<dbReference type="AlphaFoldDB" id="U5DPV5"/>
<dbReference type="PANTHER" id="PTHR23150:SF19">
    <property type="entry name" value="FORMYLGLYCINE-GENERATING ENZYME"/>
    <property type="match status" value="1"/>
</dbReference>
<sequence length="273" mass="30853">MAELNIPGTHRKTHYFPERLRAGLNLDMIEVPGGSFLIGSPETEPERDPHEGPQHEVNVPQFFIGRYPVTQAQWQFVATELPEVNRELDPDPAKFKGSDRPVEQVNWYEAVEFCDRLAAHTGRRYRLPCEAEWEYACRAGTKTPFYFGKTISPELANYNSAYIDGGGPKGEEREGTSPVGHFGNANGFGLSDMHGNVFEWCHDKYRERYEAVVVPSDGDAWGDQEIQDADRMIRGGAWSSYSKQCRSAYRYNSFAGDRLDDVGFRVACTAPRT</sequence>
<dbReference type="InParanoid" id="U5DPV5"/>
<dbReference type="InterPro" id="IPR042095">
    <property type="entry name" value="SUMF_sf"/>
</dbReference>
<comment type="caution">
    <text evidence="2">The sequence shown here is derived from an EMBL/GenBank/DDBJ whole genome shotgun (WGS) entry which is preliminary data.</text>
</comment>
<dbReference type="PANTHER" id="PTHR23150">
    <property type="entry name" value="SULFATASE MODIFYING FACTOR 1, 2"/>
    <property type="match status" value="1"/>
</dbReference>
<dbReference type="InterPro" id="IPR016187">
    <property type="entry name" value="CTDL_fold"/>
</dbReference>
<reference evidence="2 3" key="1">
    <citation type="submission" date="2013-05" db="EMBL/GenBank/DDBJ databases">
        <title>Draft genome sequence of Rubidibacter lacunae KORDI 51-2.</title>
        <authorList>
            <person name="Choi D.H."/>
            <person name="Noh J.H."/>
            <person name="Kwon K.-K."/>
            <person name="Lee J.-H."/>
            <person name="Ryu J.-Y."/>
        </authorList>
    </citation>
    <scope>NUCLEOTIDE SEQUENCE [LARGE SCALE GENOMIC DNA]</scope>
    <source>
        <strain evidence="2 3">KORDI 51-2</strain>
    </source>
</reference>
<dbReference type="Proteomes" id="UP000016960">
    <property type="component" value="Unassembled WGS sequence"/>
</dbReference>
<feature type="domain" description="Sulfatase-modifying factor enzyme-like" evidence="1">
    <location>
        <begin position="27"/>
        <end position="267"/>
    </location>
</feature>
<proteinExistence type="predicted"/>
<dbReference type="STRING" id="582515.KR51_00015820"/>